<accession>A0ABM8E2H6</accession>
<evidence type="ECO:0000313" key="3">
    <source>
        <dbReference type="Proteomes" id="UP001317779"/>
    </source>
</evidence>
<dbReference type="RefSeq" id="WP_263797185.1">
    <property type="nucleotide sequence ID" value="NZ_AP027141.1"/>
</dbReference>
<name>A0ABM8E2H6_9MICO</name>
<proteinExistence type="predicted"/>
<keyword evidence="1" id="KW-0472">Membrane</keyword>
<keyword evidence="3" id="KW-1185">Reference proteome</keyword>
<protein>
    <submittedName>
        <fullName evidence="2">Uncharacterized protein</fullName>
    </submittedName>
</protein>
<organism evidence="2 3">
    <name type="scientific">Microbacterium terricola</name>
    <dbReference type="NCBI Taxonomy" id="344163"/>
    <lineage>
        <taxon>Bacteria</taxon>
        <taxon>Bacillati</taxon>
        <taxon>Actinomycetota</taxon>
        <taxon>Actinomycetes</taxon>
        <taxon>Micrococcales</taxon>
        <taxon>Microbacteriaceae</taxon>
        <taxon>Microbacterium</taxon>
    </lineage>
</organism>
<gene>
    <name evidence="2" type="ORF">Microterr_28230</name>
</gene>
<keyword evidence="1" id="KW-1133">Transmembrane helix</keyword>
<reference evidence="2 3" key="1">
    <citation type="submission" date="2022-12" db="EMBL/GenBank/DDBJ databases">
        <title>Microbacterium terricola strain KV-448 chromosome, complete genome.</title>
        <authorList>
            <person name="Oshima T."/>
            <person name="Moriya T."/>
            <person name="Bessho Y."/>
        </authorList>
    </citation>
    <scope>NUCLEOTIDE SEQUENCE [LARGE SCALE GENOMIC DNA]</scope>
    <source>
        <strain evidence="2 3">KV-448</strain>
    </source>
</reference>
<sequence length="59" mass="6129">MALILGLSGLAVLAVALVLFLRTQKEASAAGATTNRRGVLILTLLGLMLALSSQLPIFH</sequence>
<dbReference type="Proteomes" id="UP001317779">
    <property type="component" value="Chromosome"/>
</dbReference>
<feature type="transmembrane region" description="Helical" evidence="1">
    <location>
        <begin position="39"/>
        <end position="58"/>
    </location>
</feature>
<evidence type="ECO:0000256" key="1">
    <source>
        <dbReference type="SAM" id="Phobius"/>
    </source>
</evidence>
<keyword evidence="1" id="KW-0812">Transmembrane</keyword>
<evidence type="ECO:0000313" key="2">
    <source>
        <dbReference type="EMBL" id="BDV32163.1"/>
    </source>
</evidence>
<dbReference type="EMBL" id="AP027141">
    <property type="protein sequence ID" value="BDV32163.1"/>
    <property type="molecule type" value="Genomic_DNA"/>
</dbReference>